<dbReference type="GO" id="GO:0000145">
    <property type="term" value="C:exocyst"/>
    <property type="evidence" value="ECO:0007669"/>
    <property type="project" value="UniProtKB-UniRule"/>
</dbReference>
<organism evidence="7 8">
    <name type="scientific">Venustampulla echinocandica</name>
    <dbReference type="NCBI Taxonomy" id="2656787"/>
    <lineage>
        <taxon>Eukaryota</taxon>
        <taxon>Fungi</taxon>
        <taxon>Dikarya</taxon>
        <taxon>Ascomycota</taxon>
        <taxon>Pezizomycotina</taxon>
        <taxon>Leotiomycetes</taxon>
        <taxon>Helotiales</taxon>
        <taxon>Pleuroascaceae</taxon>
        <taxon>Venustampulla</taxon>
    </lineage>
</organism>
<feature type="compositionally biased region" description="Basic and acidic residues" evidence="5">
    <location>
        <begin position="1"/>
        <end position="11"/>
    </location>
</feature>
<dbReference type="Proteomes" id="UP000254866">
    <property type="component" value="Unassembled WGS sequence"/>
</dbReference>
<evidence type="ECO:0000256" key="2">
    <source>
        <dbReference type="ARBA" id="ARBA00022483"/>
    </source>
</evidence>
<comment type="caution">
    <text evidence="7">The sequence shown here is derived from an EMBL/GenBank/DDBJ whole genome shotgun (WGS) entry which is preliminary data.</text>
</comment>
<evidence type="ECO:0000313" key="7">
    <source>
        <dbReference type="EMBL" id="RDL35303.1"/>
    </source>
</evidence>
<dbReference type="STRING" id="2656787.A0A370TIX3"/>
<feature type="region of interest" description="Disordered" evidence="5">
    <location>
        <begin position="1205"/>
        <end position="1243"/>
    </location>
</feature>
<evidence type="ECO:0000256" key="1">
    <source>
        <dbReference type="ARBA" id="ARBA00022448"/>
    </source>
</evidence>
<proteinExistence type="inferred from homology"/>
<dbReference type="PANTHER" id="PTHR14146">
    <property type="entry name" value="EXOCYST COMPLEX COMPONENT 4"/>
    <property type="match status" value="1"/>
</dbReference>
<keyword evidence="2 4" id="KW-0268">Exocytosis</keyword>
<dbReference type="GO" id="GO:0015031">
    <property type="term" value="P:protein transport"/>
    <property type="evidence" value="ECO:0007669"/>
    <property type="project" value="UniProtKB-KW"/>
</dbReference>
<dbReference type="InterPro" id="IPR039682">
    <property type="entry name" value="Sec8/EXOC4"/>
</dbReference>
<feature type="compositionally biased region" description="Low complexity" evidence="5">
    <location>
        <begin position="60"/>
        <end position="88"/>
    </location>
</feature>
<dbReference type="InterPro" id="IPR037883">
    <property type="entry name" value="Knr4/Smi1-like_sf"/>
</dbReference>
<dbReference type="SUPFAM" id="SSF160631">
    <property type="entry name" value="SMI1/KNR4-like"/>
    <property type="match status" value="1"/>
</dbReference>
<evidence type="ECO:0000259" key="6">
    <source>
        <dbReference type="SMART" id="SM00860"/>
    </source>
</evidence>
<evidence type="ECO:0000256" key="5">
    <source>
        <dbReference type="SAM" id="MobiDB-lite"/>
    </source>
</evidence>
<dbReference type="InterPro" id="IPR048630">
    <property type="entry name" value="Sec8_M"/>
</dbReference>
<protein>
    <recommendedName>
        <fullName evidence="4">Exocyst complex component Sec8</fullName>
    </recommendedName>
</protein>
<sequence length="1784" mass="197842">MARNGYKDLKDAPYGNGNAFAAPPDFGLPPGSDDYDPFGKSYENRYGTPPMQSPPPPTLRSNPSMSRTSPPTSRSSPPVSRSAQSRSRAAPESRAERQIGEVLEHIKAEWPAMCQNECVPVHIALQLLDTSSVGRAHEYRQFEKTHKYLQDSLKAIVHEHHQGFNSSIGTFHKIQASIQASQKRVRQLKESLTQSKASLSTTDPELRKLGAASNTYDDLLHTLSEVEDLRLVPDQLEARISEKRFLTAVDILQTALRRIRVPALDEIVALSDLRTYLANQETALTDILIEELHDHLYLKSPYCQERWQTLAKERGGTGRTQLDNKSTVRPFYEVLDTIDLEEPMVEEPSRNPEADTFYYIGLLVESLNKLGRLETAVNTIKQRLPVELFGIVNETNSEVDQRHPSSLRGGLSNAQGNQTYGSRENSIRADVIYDLLWALYAKLESIAESHRVFHDAVKAIVRREGAGNSAVLLGGFKELWNLYQNEIRSLLHNYVTTDADVYHFNSPTKPGASKQDSKREQLFQFSDADSKSVQMTTEYQDLEGIIRAAVPGLMSKQGGDGKKQQVNRTDSTIGRSGSRRIGSTSAYDGKPAGIGAHKSLVEPSVFNMSLLLPPTLGFLQRLKTIVPPGSDLVTSTLTSFLDNFLVNVFLPQLDETLGKLCDSVFDDSDSFQEDPQWMNVARRPIFKGTSAFFALITAFCKMLDTIPHDQALSQLIITQMMRYYDRCCDWFKSLVSRVQDSGRLTLKLSAVLATGPGEVHETMKKLWTSEGEDKHLLEKETGLLILQTNENHLRLDDIILDRETISSLCILYTSMKWLAIKVGHLRHITHNNTDSSSSAIQKPGNRRWTLVNDASGLQDDQNPVYLPMTQETVVAFDSIVSSYQELAGTVLLTLHMEIRCQIIHSLSVALSPESAPYLLEQVVNDPDPKILSLNADLVSYEETIVRFLRDKEIAFVRTGLGLLIDNYLVTNAAMVKAMNSHGCGRMQLNILVLQQNLKNIEAEVSLDRAARYFDLFTEGPDAVINQAKEASQDASGDRDLFSYDELKTLIELCYSEQLSSPERGISTVAKRAMGEHMLQLINGAGHATAKHYTAHKRLLKQPLGILEAAARRLRCEAVVGWMARIELRRKYRWSGWLHCVLLITGLRNPIRETSSSTFLFDLPPTNTPNIQASTPKRPPTLTTVFTSFVHPPLYLPPPSLISPPSLLALPPPPPSKAHPPPTRPNPESLSKLSDSAVTEPSPDMASFGSAFKSFWHTMTSYDRHSSYDSPYQSGRHVPLAQSRHEPLTSVATTASESRGDVSSPYLEDGGRHSTSALNGSAYPGSPTTNPQSPGRSPYSPGMRSQNALQHTSTNETFENVTPGEIQLQAFQEGLPPPPPVSHSWKRIDRWAEENYEELFDNLCEGCTNNDLNELEHQLDCSLPMEVRESLQVHDGQERGGLPTGIVFGCMLLDCEEMVQEWENWKKVNQEYLNQPVNYKPATPSKALGGSSSSSSSKTQANQGGNIHWRQELLARQDSQPPNAIQKVYAHPAWIPLARDWGGNNLAIDLAPGPAGKWGQVILFGRDYDCKYVIARSWSAFLATVADDLNSGKWFVDEETNELKLREFKASKVEPAYLDILRWRADQKYGRRGARRRSAQPAGRAGSGSPGGSPYASPTAEVGEPRGRSMQRFSGASPVASPNRPNYGKSSPLARVTEETSAPNKAAAAGMPAEKLVEVETPRPSQEQKPNKNLDLLLAPGTPDDDKENTKIGESDEAGTGKVNGNAKKATVEDDNEAAMKTIEI</sequence>
<feature type="region of interest" description="Disordered" evidence="5">
    <location>
        <begin position="1630"/>
        <end position="1784"/>
    </location>
</feature>
<feature type="region of interest" description="Disordered" evidence="5">
    <location>
        <begin position="1"/>
        <end position="96"/>
    </location>
</feature>
<dbReference type="GO" id="GO:0006904">
    <property type="term" value="P:vesicle docking involved in exocytosis"/>
    <property type="evidence" value="ECO:0007669"/>
    <property type="project" value="InterPro"/>
</dbReference>
<dbReference type="Pfam" id="PF20652">
    <property type="entry name" value="Sec8_C"/>
    <property type="match status" value="1"/>
</dbReference>
<dbReference type="GeneID" id="43600083"/>
<dbReference type="GO" id="GO:0006893">
    <property type="term" value="P:Golgi to plasma membrane transport"/>
    <property type="evidence" value="ECO:0007669"/>
    <property type="project" value="TreeGrafter"/>
</dbReference>
<dbReference type="Pfam" id="PF04048">
    <property type="entry name" value="Sec8_N"/>
    <property type="match status" value="1"/>
</dbReference>
<reference evidence="7 8" key="1">
    <citation type="journal article" date="2018" name="IMA Fungus">
        <title>IMA Genome-F 9: Draft genome sequence of Annulohypoxylon stygium, Aspergillus mulundensis, Berkeleyomyces basicola (syn. Thielaviopsis basicola), Ceratocystis smalleyi, two Cercospora beticola strains, Coleophoma cylindrospora, Fusarium fracticaudum, Phialophora cf. hyalina, and Morchella septimelata.</title>
        <authorList>
            <person name="Wingfield B.D."/>
            <person name="Bills G.F."/>
            <person name="Dong Y."/>
            <person name="Huang W."/>
            <person name="Nel W.J."/>
            <person name="Swalarsk-Parry B.S."/>
            <person name="Vaghefi N."/>
            <person name="Wilken P.M."/>
            <person name="An Z."/>
            <person name="de Beer Z.W."/>
            <person name="De Vos L."/>
            <person name="Chen L."/>
            <person name="Duong T.A."/>
            <person name="Gao Y."/>
            <person name="Hammerbacher A."/>
            <person name="Kikkert J.R."/>
            <person name="Li Y."/>
            <person name="Li H."/>
            <person name="Li K."/>
            <person name="Li Q."/>
            <person name="Liu X."/>
            <person name="Ma X."/>
            <person name="Naidoo K."/>
            <person name="Pethybridge S.J."/>
            <person name="Sun J."/>
            <person name="Steenkamp E.T."/>
            <person name="van der Nest M.A."/>
            <person name="van Wyk S."/>
            <person name="Wingfield M.J."/>
            <person name="Xiong C."/>
            <person name="Yue Q."/>
            <person name="Zhang X."/>
        </authorList>
    </citation>
    <scope>NUCLEOTIDE SEQUENCE [LARGE SCALE GENOMIC DNA]</scope>
    <source>
        <strain evidence="7 8">BP 5553</strain>
    </source>
</reference>
<dbReference type="GO" id="GO:0006612">
    <property type="term" value="P:protein targeting to membrane"/>
    <property type="evidence" value="ECO:0007669"/>
    <property type="project" value="UniProtKB-UniRule"/>
</dbReference>
<dbReference type="RefSeq" id="XP_031868126.1">
    <property type="nucleotide sequence ID" value="XM_032015857.1"/>
</dbReference>
<dbReference type="Gene3D" id="3.40.1580.10">
    <property type="entry name" value="SMI1/KNR4-like"/>
    <property type="match status" value="1"/>
</dbReference>
<feature type="region of interest" description="Disordered" evidence="5">
    <location>
        <begin position="555"/>
        <end position="589"/>
    </location>
</feature>
<keyword evidence="1 4" id="KW-0813">Transport</keyword>
<feature type="compositionally biased region" description="Low complexity" evidence="5">
    <location>
        <begin position="1701"/>
        <end position="1712"/>
    </location>
</feature>
<comment type="function">
    <text evidence="4">Component of the exocyst complex involved in the docking of exocytic vesicles with fusion sites on the plasma membrane.</text>
</comment>
<name>A0A370TIX3_9HELO</name>
<dbReference type="SMART" id="SM00860">
    <property type="entry name" value="SMI1_KNR4"/>
    <property type="match status" value="1"/>
</dbReference>
<dbReference type="InterPro" id="IPR007191">
    <property type="entry name" value="Sec8_exocyst_N"/>
</dbReference>
<accession>A0A370TIX3</accession>
<dbReference type="EMBL" id="NPIC01000006">
    <property type="protein sequence ID" value="RDL35303.1"/>
    <property type="molecule type" value="Genomic_DNA"/>
</dbReference>
<dbReference type="OrthoDB" id="272977at2759"/>
<feature type="compositionally biased region" description="Pro residues" evidence="5">
    <location>
        <begin position="1209"/>
        <end position="1224"/>
    </location>
</feature>
<feature type="region of interest" description="Disordered" evidence="5">
    <location>
        <begin position="1264"/>
        <end position="1346"/>
    </location>
</feature>
<dbReference type="GO" id="GO:0090522">
    <property type="term" value="P:vesicle tethering involved in exocytosis"/>
    <property type="evidence" value="ECO:0007669"/>
    <property type="project" value="UniProtKB-UniRule"/>
</dbReference>
<feature type="compositionally biased region" description="Polar residues" evidence="5">
    <location>
        <begin position="1225"/>
        <end position="1238"/>
    </location>
</feature>
<comment type="similarity">
    <text evidence="4">Belongs to the SEC8 family.</text>
</comment>
<evidence type="ECO:0000256" key="3">
    <source>
        <dbReference type="ARBA" id="ARBA00022927"/>
    </source>
</evidence>
<evidence type="ECO:0000256" key="4">
    <source>
        <dbReference type="RuleBase" id="RU367079"/>
    </source>
</evidence>
<feature type="compositionally biased region" description="Polar residues" evidence="5">
    <location>
        <begin position="1325"/>
        <end position="1334"/>
    </location>
</feature>
<evidence type="ECO:0000313" key="8">
    <source>
        <dbReference type="Proteomes" id="UP000254866"/>
    </source>
</evidence>
<dbReference type="Pfam" id="PF09346">
    <property type="entry name" value="SMI1_KNR4"/>
    <property type="match status" value="1"/>
</dbReference>
<keyword evidence="3 4" id="KW-0653">Protein transport</keyword>
<gene>
    <name evidence="7" type="ORF">BP5553_07234</name>
</gene>
<feature type="region of interest" description="Disordered" evidence="5">
    <location>
        <begin position="1482"/>
        <end position="1501"/>
    </location>
</feature>
<dbReference type="PANTHER" id="PTHR14146:SF0">
    <property type="entry name" value="EXOCYST COMPLEX COMPONENT 4"/>
    <property type="match status" value="1"/>
</dbReference>
<keyword evidence="8" id="KW-1185">Reference proteome</keyword>
<feature type="region of interest" description="Disordered" evidence="5">
    <location>
        <begin position="400"/>
        <end position="419"/>
    </location>
</feature>
<feature type="domain" description="Knr4/Smi1-like" evidence="6">
    <location>
        <begin position="1405"/>
        <end position="1583"/>
    </location>
</feature>
<feature type="compositionally biased region" description="Low complexity" evidence="5">
    <location>
        <begin position="571"/>
        <end position="585"/>
    </location>
</feature>
<dbReference type="InterPro" id="IPR018958">
    <property type="entry name" value="Knr4/Smi1-like_dom"/>
</dbReference>